<feature type="transmembrane region" description="Helical" evidence="1">
    <location>
        <begin position="41"/>
        <end position="59"/>
    </location>
</feature>
<protein>
    <submittedName>
        <fullName evidence="2">Uncharacterized protein</fullName>
    </submittedName>
</protein>
<reference evidence="2" key="1">
    <citation type="journal article" date="2012" name="Science">
        <title>Fermentation, hydrogen, and sulfur metabolism in multiple uncultivated bacterial phyla.</title>
        <authorList>
            <person name="Wrighton K.C."/>
            <person name="Thomas B.C."/>
            <person name="Sharon I."/>
            <person name="Miller C.S."/>
            <person name="Castelle C.J."/>
            <person name="VerBerkmoes N.C."/>
            <person name="Wilkins M.J."/>
            <person name="Hettich R.L."/>
            <person name="Lipton M.S."/>
            <person name="Williams K.H."/>
            <person name="Long P.E."/>
            <person name="Banfield J.F."/>
        </authorList>
    </citation>
    <scope>NUCLEOTIDE SEQUENCE [LARGE SCALE GENOMIC DNA]</scope>
</reference>
<feature type="transmembrane region" description="Helical" evidence="1">
    <location>
        <begin position="146"/>
        <end position="163"/>
    </location>
</feature>
<dbReference type="EMBL" id="AMFJ01000279">
    <property type="protein sequence ID" value="EKE28840.1"/>
    <property type="molecule type" value="Genomic_DNA"/>
</dbReference>
<proteinExistence type="predicted"/>
<evidence type="ECO:0000313" key="2">
    <source>
        <dbReference type="EMBL" id="EKE28840.1"/>
    </source>
</evidence>
<feature type="transmembrane region" description="Helical" evidence="1">
    <location>
        <begin position="71"/>
        <end position="94"/>
    </location>
</feature>
<accession>K2GZA6</accession>
<name>K2GZA6_9BACT</name>
<keyword evidence="1" id="KW-1133">Transmembrane helix</keyword>
<gene>
    <name evidence="2" type="ORF">ACD_3C00005G0001</name>
</gene>
<feature type="transmembrane region" description="Helical" evidence="1">
    <location>
        <begin position="170"/>
        <end position="189"/>
    </location>
</feature>
<keyword evidence="1" id="KW-0472">Membrane</keyword>
<comment type="caution">
    <text evidence="2">The sequence shown here is derived from an EMBL/GenBank/DDBJ whole genome shotgun (WGS) entry which is preliminary data.</text>
</comment>
<sequence>MVQLAFLYFWLFAPYIIIWIIIILLIAFCQFKLARKLWTPHSWMAFIILFAGLSLPIAANSFLKIPLDRFVWAPEMILIIILWFAPIFLSFYLLPIIAGKKKLVGLIYSITPLILSLIWSFWIIVINNEVVDHYTIFQNILVSLKPLLLICFLISIYFWFLILQRRNRNWWMIVVLILFFPIYLPILTFRDVQLKK</sequence>
<dbReference type="AlphaFoldDB" id="K2GZA6"/>
<keyword evidence="1" id="KW-0812">Transmembrane</keyword>
<evidence type="ECO:0000256" key="1">
    <source>
        <dbReference type="SAM" id="Phobius"/>
    </source>
</evidence>
<feature type="transmembrane region" description="Helical" evidence="1">
    <location>
        <begin position="6"/>
        <end position="29"/>
    </location>
</feature>
<organism evidence="2">
    <name type="scientific">uncultured bacterium</name>
    <name type="common">gcode 4</name>
    <dbReference type="NCBI Taxonomy" id="1234023"/>
    <lineage>
        <taxon>Bacteria</taxon>
        <taxon>environmental samples</taxon>
    </lineage>
</organism>
<feature type="transmembrane region" description="Helical" evidence="1">
    <location>
        <begin position="106"/>
        <end position="126"/>
    </location>
</feature>